<evidence type="ECO:0000313" key="1">
    <source>
        <dbReference type="EMBL" id="MED6256644.1"/>
    </source>
</evidence>
<evidence type="ECO:0008006" key="3">
    <source>
        <dbReference type="Google" id="ProtNLM"/>
    </source>
</evidence>
<accession>A0ABU7C4Y6</accession>
<dbReference type="EMBL" id="JAHUTI010077851">
    <property type="protein sequence ID" value="MED6256644.1"/>
    <property type="molecule type" value="Genomic_DNA"/>
</dbReference>
<protein>
    <recommendedName>
        <fullName evidence="3">Secreted protein</fullName>
    </recommendedName>
</protein>
<evidence type="ECO:0000313" key="2">
    <source>
        <dbReference type="Proteomes" id="UP001345963"/>
    </source>
</evidence>
<proteinExistence type="predicted"/>
<organism evidence="1 2">
    <name type="scientific">Ataeniobius toweri</name>
    <dbReference type="NCBI Taxonomy" id="208326"/>
    <lineage>
        <taxon>Eukaryota</taxon>
        <taxon>Metazoa</taxon>
        <taxon>Chordata</taxon>
        <taxon>Craniata</taxon>
        <taxon>Vertebrata</taxon>
        <taxon>Euteleostomi</taxon>
        <taxon>Actinopterygii</taxon>
        <taxon>Neopterygii</taxon>
        <taxon>Teleostei</taxon>
        <taxon>Neoteleostei</taxon>
        <taxon>Acanthomorphata</taxon>
        <taxon>Ovalentaria</taxon>
        <taxon>Atherinomorphae</taxon>
        <taxon>Cyprinodontiformes</taxon>
        <taxon>Goodeidae</taxon>
        <taxon>Ataeniobius</taxon>
    </lineage>
</organism>
<comment type="caution">
    <text evidence="1">The sequence shown here is derived from an EMBL/GenBank/DDBJ whole genome shotgun (WGS) entry which is preliminary data.</text>
</comment>
<dbReference type="Proteomes" id="UP001345963">
    <property type="component" value="Unassembled WGS sequence"/>
</dbReference>
<reference evidence="1 2" key="1">
    <citation type="submission" date="2021-07" db="EMBL/GenBank/DDBJ databases">
        <authorList>
            <person name="Palmer J.M."/>
        </authorList>
    </citation>
    <scope>NUCLEOTIDE SEQUENCE [LARGE SCALE GENOMIC DNA]</scope>
    <source>
        <strain evidence="1 2">AT_MEX2019</strain>
        <tissue evidence="1">Muscle</tissue>
    </source>
</reference>
<gene>
    <name evidence="1" type="ORF">ATANTOWER_031717</name>
</gene>
<name>A0ABU7C4Y6_9TELE</name>
<keyword evidence="2" id="KW-1185">Reference proteome</keyword>
<sequence length="88" mass="9996">MASPSPSWICLAGIGLSFLKTSFRLNFDFFGGRRLQTLTSPTFRNTSLVKSFLVTFNIDRTYRIQPLAPTWDEEKTVFSKSSITIALR</sequence>